<dbReference type="GO" id="GO:0004519">
    <property type="term" value="F:endonuclease activity"/>
    <property type="evidence" value="ECO:0007669"/>
    <property type="project" value="UniProtKB-KW"/>
</dbReference>
<sequence>MNSFVVMQGHTYQEEKEQGIIWSPQKDKGGNTPHSWLRMTNVKEGDRFFHYVKGNINAISVAVSNCQEAAKPTAIQNFEQWGENGYLAQLQYHELEMPLNIRTNFDALLPLLPLKYSPFQQDGNGNQGYLYPCNEELAIKLLELISDLNIYEVEVEQLELAMGTVRRTERNTIVPIIAETEAEAKAKIRLGQQKFKRELLPLWDHKCALCGIELPALLRASHSKPWKDSTDVERVDPFNGVLLCCNHDALYDKGYIAFDGQGRLHISSQIPEMDYVKYNIHPKMKIARYEENKPYFKWHKRDIFQY</sequence>
<keyword evidence="2" id="KW-0255">Endonuclease</keyword>
<dbReference type="EMBL" id="LQWZ01000037">
    <property type="protein sequence ID" value="OAH52919.1"/>
    <property type="molecule type" value="Genomic_DNA"/>
</dbReference>
<evidence type="ECO:0000259" key="1">
    <source>
        <dbReference type="Pfam" id="PF13391"/>
    </source>
</evidence>
<comment type="caution">
    <text evidence="2">The sequence shown here is derived from an EMBL/GenBank/DDBJ whole genome shotgun (WGS) entry which is preliminary data.</text>
</comment>
<keyword evidence="2" id="KW-0378">Hydrolase</keyword>
<evidence type="ECO:0000313" key="2">
    <source>
        <dbReference type="EMBL" id="OAH52919.1"/>
    </source>
</evidence>
<evidence type="ECO:0000313" key="3">
    <source>
        <dbReference type="Proteomes" id="UP000077271"/>
    </source>
</evidence>
<proteinExistence type="predicted"/>
<reference evidence="2 3" key="1">
    <citation type="submission" date="2016-01" db="EMBL/GenBank/DDBJ databases">
        <title>Investigation of taxonomic status of Bacillus aminovorans.</title>
        <authorList>
            <person name="Verma A."/>
            <person name="Pal Y."/>
            <person name="Krishnamurthi S."/>
        </authorList>
    </citation>
    <scope>NUCLEOTIDE SEQUENCE [LARGE SCALE GENOMIC DNA]</scope>
    <source>
        <strain evidence="2 3">DSM 4337</strain>
    </source>
</reference>
<dbReference type="InterPro" id="IPR003615">
    <property type="entry name" value="HNH_nuc"/>
</dbReference>
<dbReference type="OrthoDB" id="5678128at2"/>
<protein>
    <submittedName>
        <fullName evidence="2">Restriction endonuclease</fullName>
    </submittedName>
</protein>
<name>A0A177KHS6_9BACI</name>
<accession>A0A177KHS6</accession>
<dbReference type="RefSeq" id="WP_018393460.1">
    <property type="nucleotide sequence ID" value="NZ_LQWZ01000037.1"/>
</dbReference>
<organism evidence="2 3">
    <name type="scientific">Domibacillus aminovorans</name>
    <dbReference type="NCBI Taxonomy" id="29332"/>
    <lineage>
        <taxon>Bacteria</taxon>
        <taxon>Bacillati</taxon>
        <taxon>Bacillota</taxon>
        <taxon>Bacilli</taxon>
        <taxon>Bacillales</taxon>
        <taxon>Bacillaceae</taxon>
        <taxon>Domibacillus</taxon>
    </lineage>
</organism>
<dbReference type="Pfam" id="PF13391">
    <property type="entry name" value="HNH_2"/>
    <property type="match status" value="1"/>
</dbReference>
<keyword evidence="2" id="KW-0540">Nuclease</keyword>
<dbReference type="Proteomes" id="UP000077271">
    <property type="component" value="Unassembled WGS sequence"/>
</dbReference>
<gene>
    <name evidence="2" type="ORF">AWH48_14035</name>
</gene>
<feature type="domain" description="HNH nuclease" evidence="1">
    <location>
        <begin position="207"/>
        <end position="259"/>
    </location>
</feature>
<dbReference type="AlphaFoldDB" id="A0A177KHS6"/>